<gene>
    <name evidence="4" type="ORF">K5V21_00770</name>
</gene>
<feature type="domain" description="VWA-like" evidence="2">
    <location>
        <begin position="298"/>
        <end position="410"/>
    </location>
</feature>
<organism evidence="4 5">
    <name type="scientific">Clostridium sardiniense</name>
    <name type="common">Clostridium absonum</name>
    <dbReference type="NCBI Taxonomy" id="29369"/>
    <lineage>
        <taxon>Bacteria</taxon>
        <taxon>Bacillati</taxon>
        <taxon>Bacillota</taxon>
        <taxon>Clostridia</taxon>
        <taxon>Eubacteriales</taxon>
        <taxon>Clostridiaceae</taxon>
        <taxon>Clostridium</taxon>
    </lineage>
</organism>
<dbReference type="EMBL" id="JAIKTU010000001">
    <property type="protein sequence ID" value="MBY0753976.1"/>
    <property type="molecule type" value="Genomic_DNA"/>
</dbReference>
<dbReference type="InterPro" id="IPR036465">
    <property type="entry name" value="vWFA_dom_sf"/>
</dbReference>
<reference evidence="4 5" key="1">
    <citation type="journal article" date="2021" name="Cell Host Microbe">
        <title>in vivo commensal control of Clostridioides difficile virulence.</title>
        <authorList>
            <person name="Girinathan B.P."/>
            <person name="Dibenedetto N."/>
            <person name="Worley J.N."/>
            <person name="Peltier J."/>
            <person name="Arrieta-Ortiz M.L."/>
            <person name="Rupa Christinal Immanuel S."/>
            <person name="Lavin R."/>
            <person name="Delaney M.L."/>
            <person name="Cummins C."/>
            <person name="Hoffmann M."/>
            <person name="Luo Y."/>
            <person name="Gonzalez-Escalona N."/>
            <person name="Allard M."/>
            <person name="Onderdonk A.B."/>
            <person name="Gerber G.K."/>
            <person name="Sonenshein A.L."/>
            <person name="Baliga N."/>
            <person name="Dupuy B."/>
            <person name="Bry L."/>
        </authorList>
    </citation>
    <scope>NUCLEOTIDE SEQUENCE [LARGE SCALE GENOMIC DNA]</scope>
    <source>
        <strain evidence="4 5">DSM 599</strain>
    </source>
</reference>
<evidence type="ECO:0000313" key="5">
    <source>
        <dbReference type="Proteomes" id="UP001299068"/>
    </source>
</evidence>
<dbReference type="Proteomes" id="UP001299068">
    <property type="component" value="Unassembled WGS sequence"/>
</dbReference>
<name>A0ABS7KT39_CLOSR</name>
<keyword evidence="1" id="KW-0175">Coiled coil</keyword>
<sequence>MAVAFEDKRSLLLKEALNFQDINDISAKFKREFLNLVEGIIIDQIEIEEGFFGNFMLKVDREIKLDISWPLATIPTIDGFKMYFNPILFLNSSKREMGALFKHEIYHIMFNHYERERELKNSYSKEAVSVAMDISINQFIKHLPMECKRIDSVKMEYNINLKDEMTVEYYAKEIDEAIKKREEKNKNKKKKNESDKIKREYDTESAHDVWENLEMDKDRVKELTKKTAISSIKGDTPKNILDIVAKYKEKEEINWQEFLKRILPTVKSGYKKTIVRRDRRQPDRVELRGTLRDTIPELIVAIDISASMSEDDVRKIMVEVLAITRSRVDKIKVIECDDMIRRVYDIRTPRDIKERSSKNGATKFSPVFEYIKDNRLSDRVLIYFTDGVGEEELTVKPTLKNVIWVLTGEGKLSLKEKFGVIKNIKVKKKVGEGGSAAIEMMREVGHEWHR</sequence>
<dbReference type="InterPro" id="IPR018698">
    <property type="entry name" value="VWA-like_dom"/>
</dbReference>
<dbReference type="InterPro" id="IPR025154">
    <property type="entry name" value="Put_metallopeptidase_dom"/>
</dbReference>
<dbReference type="SUPFAM" id="SSF53300">
    <property type="entry name" value="vWA-like"/>
    <property type="match status" value="1"/>
</dbReference>
<feature type="domain" description="Putative metallopeptidase" evidence="3">
    <location>
        <begin position="77"/>
        <end position="265"/>
    </location>
</feature>
<dbReference type="RefSeq" id="WP_221858339.1">
    <property type="nucleotide sequence ID" value="NZ_JAIKTU010000001.1"/>
</dbReference>
<dbReference type="Pfam" id="PF13203">
    <property type="entry name" value="DUF2201_N"/>
    <property type="match status" value="1"/>
</dbReference>
<proteinExistence type="predicted"/>
<accession>A0ABS7KT39</accession>
<dbReference type="PANTHER" id="PTHR38730">
    <property type="entry name" value="SLL7028 PROTEIN"/>
    <property type="match status" value="1"/>
</dbReference>
<evidence type="ECO:0000259" key="2">
    <source>
        <dbReference type="Pfam" id="PF09967"/>
    </source>
</evidence>
<keyword evidence="5" id="KW-1185">Reference proteome</keyword>
<protein>
    <submittedName>
        <fullName evidence="4">VWA-like domain-containing protein</fullName>
    </submittedName>
</protein>
<feature type="coiled-coil region" evidence="1">
    <location>
        <begin position="167"/>
        <end position="200"/>
    </location>
</feature>
<evidence type="ECO:0000313" key="4">
    <source>
        <dbReference type="EMBL" id="MBY0753976.1"/>
    </source>
</evidence>
<dbReference type="Pfam" id="PF09967">
    <property type="entry name" value="DUF2201"/>
    <property type="match status" value="1"/>
</dbReference>
<comment type="caution">
    <text evidence="4">The sequence shown here is derived from an EMBL/GenBank/DDBJ whole genome shotgun (WGS) entry which is preliminary data.</text>
</comment>
<dbReference type="PANTHER" id="PTHR38730:SF1">
    <property type="entry name" value="SLL7028 PROTEIN"/>
    <property type="match status" value="1"/>
</dbReference>
<evidence type="ECO:0000256" key="1">
    <source>
        <dbReference type="SAM" id="Coils"/>
    </source>
</evidence>
<evidence type="ECO:0000259" key="3">
    <source>
        <dbReference type="Pfam" id="PF13203"/>
    </source>
</evidence>